<gene>
    <name evidence="4" type="ORF">CVS29_07590</name>
</gene>
<dbReference type="SUPFAM" id="SSF55961">
    <property type="entry name" value="Bet v1-like"/>
    <property type="match status" value="1"/>
</dbReference>
<dbReference type="EMBL" id="QHLZ01000004">
    <property type="protein sequence ID" value="PXA66069.1"/>
    <property type="molecule type" value="Genomic_DNA"/>
</dbReference>
<dbReference type="CDD" id="cd07820">
    <property type="entry name" value="SRPBCC_3"/>
    <property type="match status" value="1"/>
</dbReference>
<evidence type="ECO:0000259" key="3">
    <source>
        <dbReference type="Pfam" id="PF08338"/>
    </source>
</evidence>
<dbReference type="Proteomes" id="UP000246303">
    <property type="component" value="Unassembled WGS sequence"/>
</dbReference>
<dbReference type="Pfam" id="PF08338">
    <property type="entry name" value="DUF1731"/>
    <property type="match status" value="1"/>
</dbReference>
<dbReference type="SUPFAM" id="SSF51735">
    <property type="entry name" value="NAD(P)-binding Rossmann-fold domains"/>
    <property type="match status" value="1"/>
</dbReference>
<evidence type="ECO:0000313" key="4">
    <source>
        <dbReference type="EMBL" id="PXA66069.1"/>
    </source>
</evidence>
<comment type="similarity">
    <text evidence="1">Belongs to the NAD(P)-dependent epimerase/dehydratase family. SDR39U1 subfamily.</text>
</comment>
<dbReference type="PANTHER" id="PTHR11092:SF0">
    <property type="entry name" value="EPIMERASE FAMILY PROTEIN SDR39U1"/>
    <property type="match status" value="1"/>
</dbReference>
<feature type="domain" description="NAD-dependent epimerase/dehydratase" evidence="2">
    <location>
        <begin position="194"/>
        <end position="411"/>
    </location>
</feature>
<keyword evidence="5" id="KW-1185">Reference proteome</keyword>
<dbReference type="PANTHER" id="PTHR11092">
    <property type="entry name" value="SUGAR NUCLEOTIDE EPIMERASE RELATED"/>
    <property type="match status" value="1"/>
</dbReference>
<dbReference type="Gene3D" id="3.40.50.720">
    <property type="entry name" value="NAD(P)-binding Rossmann-like Domain"/>
    <property type="match status" value="1"/>
</dbReference>
<name>A0A2V3DUR2_9MICC</name>
<evidence type="ECO:0000256" key="1">
    <source>
        <dbReference type="ARBA" id="ARBA00009353"/>
    </source>
</evidence>
<evidence type="ECO:0000313" key="5">
    <source>
        <dbReference type="Proteomes" id="UP000246303"/>
    </source>
</evidence>
<dbReference type="InterPro" id="IPR023393">
    <property type="entry name" value="START-like_dom_sf"/>
</dbReference>
<feature type="domain" description="DUF1731" evidence="3">
    <location>
        <begin position="447"/>
        <end position="495"/>
    </location>
</feature>
<dbReference type="InterPro" id="IPR013549">
    <property type="entry name" value="DUF1731"/>
</dbReference>
<dbReference type="NCBIfam" id="TIGR01777">
    <property type="entry name" value="yfcH"/>
    <property type="match status" value="1"/>
</dbReference>
<organism evidence="4 5">
    <name type="scientific">Arthrobacter psychrochitiniphilus</name>
    <dbReference type="NCBI Taxonomy" id="291045"/>
    <lineage>
        <taxon>Bacteria</taxon>
        <taxon>Bacillati</taxon>
        <taxon>Actinomycetota</taxon>
        <taxon>Actinomycetes</taxon>
        <taxon>Micrococcales</taxon>
        <taxon>Micrococcaceae</taxon>
        <taxon>Arthrobacter</taxon>
    </lineage>
</organism>
<dbReference type="InterPro" id="IPR001509">
    <property type="entry name" value="Epimerase_deHydtase"/>
</dbReference>
<protein>
    <submittedName>
        <fullName evidence="4">TIGR01777 family protein</fullName>
    </submittedName>
</protein>
<comment type="caution">
    <text evidence="4">The sequence shown here is derived from an EMBL/GenBank/DDBJ whole genome shotgun (WGS) entry which is preliminary data.</text>
</comment>
<sequence length="501" mass="52838">MEDIMPVFRYETHLAHPREEVFRWFTRPGALVRLTPSFFGTILAEPSDGINPGSTAAMGVGAPGGLGMWLGSAAGTVRGMLPARLGWARPELRWDALHTELVPNESFTDVMAKGPLASSSHKHSFFDGEPGTTVMLDEMHYELPSPVRGAWTHQRMDAELARMFAFRERQLRGDLAFHAAHSAAGADDGEPLVIAVSGASGLVGRALCALLGGGGHTVLKLVRRAPRSSDEIYWNPEAGHLDTAGLARATVVIHLAGHPIGGRFTESNKEAILQSRVLGTGLLAKSLATLAADGVRRTLVSGSAVGYYGADPKSAAGMSSPPPLVESDPNGTDFLASVCRRWEAECAPAADAGVRVVNVRTGIVLSAGGGVLQRLLPLYLAGVGGPLGSKQWQSWVGIDDIAGIFAHAALSQDVSGPVNGVAPHPVQAAEFARILGKVLHRPAVVKVPALGPQLLLGKQGAAELAMANQRVSAHRIQDSGYEFRHGDLDSALRHILGAPPR</sequence>
<evidence type="ECO:0000259" key="2">
    <source>
        <dbReference type="Pfam" id="PF01370"/>
    </source>
</evidence>
<dbReference type="OrthoDB" id="9801773at2"/>
<dbReference type="Pfam" id="PF01370">
    <property type="entry name" value="Epimerase"/>
    <property type="match status" value="1"/>
</dbReference>
<proteinExistence type="inferred from homology"/>
<accession>A0A2V3DUR2</accession>
<dbReference type="Gene3D" id="3.30.530.20">
    <property type="match status" value="1"/>
</dbReference>
<reference evidence="4 5" key="1">
    <citation type="submission" date="2018-05" db="EMBL/GenBank/DDBJ databases">
        <title>Genetic diversity of glacier-inhabiting Cryobacterium bacteria in China and description of Cryobacterium mengkeensis sp. nov. and Arthrobacter glacialis sp. nov.</title>
        <authorList>
            <person name="Liu Q."/>
            <person name="Xin Y.-H."/>
        </authorList>
    </citation>
    <scope>NUCLEOTIDE SEQUENCE [LARGE SCALE GENOMIC DNA]</scope>
    <source>
        <strain evidence="4 5">GP3</strain>
    </source>
</reference>
<dbReference type="AlphaFoldDB" id="A0A2V3DUR2"/>
<dbReference type="InterPro" id="IPR036291">
    <property type="entry name" value="NAD(P)-bd_dom_sf"/>
</dbReference>
<dbReference type="InterPro" id="IPR010099">
    <property type="entry name" value="SDR39U1"/>
</dbReference>